<evidence type="ECO:0000313" key="2">
    <source>
        <dbReference type="Proteomes" id="UP001140087"/>
    </source>
</evidence>
<name>A0ACC1KTH5_9FUNG</name>
<dbReference type="EMBL" id="JANBUN010002373">
    <property type="protein sequence ID" value="KAJ2794808.1"/>
    <property type="molecule type" value="Genomic_DNA"/>
</dbReference>
<comment type="caution">
    <text evidence="1">The sequence shown here is derived from an EMBL/GenBank/DDBJ whole genome shotgun (WGS) entry which is preliminary data.</text>
</comment>
<gene>
    <name evidence="1" type="ORF">H4R21_005354</name>
</gene>
<reference evidence="1" key="1">
    <citation type="submission" date="2022-07" db="EMBL/GenBank/DDBJ databases">
        <title>Phylogenomic reconstructions and comparative analyses of Kickxellomycotina fungi.</title>
        <authorList>
            <person name="Reynolds N.K."/>
            <person name="Stajich J.E."/>
            <person name="Barry K."/>
            <person name="Grigoriev I.V."/>
            <person name="Crous P."/>
            <person name="Smith M.E."/>
        </authorList>
    </citation>
    <scope>NUCLEOTIDE SEQUENCE</scope>
    <source>
        <strain evidence="1">BCRC 34780</strain>
    </source>
</reference>
<feature type="non-terminal residue" evidence="1">
    <location>
        <position position="1"/>
    </location>
</feature>
<proteinExistence type="predicted"/>
<evidence type="ECO:0000313" key="1">
    <source>
        <dbReference type="EMBL" id="KAJ2794808.1"/>
    </source>
</evidence>
<organism evidence="1 2">
    <name type="scientific">Coemansia helicoidea</name>
    <dbReference type="NCBI Taxonomy" id="1286919"/>
    <lineage>
        <taxon>Eukaryota</taxon>
        <taxon>Fungi</taxon>
        <taxon>Fungi incertae sedis</taxon>
        <taxon>Zoopagomycota</taxon>
        <taxon>Kickxellomycotina</taxon>
        <taxon>Kickxellomycetes</taxon>
        <taxon>Kickxellales</taxon>
        <taxon>Kickxellaceae</taxon>
        <taxon>Coemansia</taxon>
    </lineage>
</organism>
<protein>
    <submittedName>
        <fullName evidence="1">Uncharacterized protein</fullName>
    </submittedName>
</protein>
<keyword evidence="2" id="KW-1185">Reference proteome</keyword>
<dbReference type="Proteomes" id="UP001140087">
    <property type="component" value="Unassembled WGS sequence"/>
</dbReference>
<sequence>HAARAASKGPMADDRPHAAAQPLPFSDGGSRPQLPPLSEVFGKDYQLLMSPSGRHGTDTFAAEVARIRAQDAAH</sequence>
<accession>A0ACC1KTH5</accession>